<dbReference type="Proteomes" id="UP000664795">
    <property type="component" value="Unassembled WGS sequence"/>
</dbReference>
<protein>
    <submittedName>
        <fullName evidence="1">Uncharacterized protein</fullName>
    </submittedName>
</protein>
<evidence type="ECO:0000313" key="1">
    <source>
        <dbReference type="EMBL" id="MBO0929626.1"/>
    </source>
</evidence>
<dbReference type="AlphaFoldDB" id="A0A939G0I7"/>
<dbReference type="EMBL" id="JAFMYU010000001">
    <property type="protein sequence ID" value="MBO0929626.1"/>
    <property type="molecule type" value="Genomic_DNA"/>
</dbReference>
<reference evidence="1 2" key="1">
    <citation type="submission" date="2021-03" db="EMBL/GenBank/DDBJ databases">
        <title>Fibrella sp. HMF5036 genome sequencing and assembly.</title>
        <authorList>
            <person name="Kang H."/>
            <person name="Kim H."/>
            <person name="Bae S."/>
            <person name="Joh K."/>
        </authorList>
    </citation>
    <scope>NUCLEOTIDE SEQUENCE [LARGE SCALE GENOMIC DNA]</scope>
    <source>
        <strain evidence="1 2">HMF5036</strain>
    </source>
</reference>
<sequence>MQTIRTNFKSVYAQQPTTSFWTNLSSSVHMFIANNESAFRAFARTGAPFGESVRG</sequence>
<comment type="caution">
    <text evidence="1">The sequence shown here is derived from an EMBL/GenBank/DDBJ whole genome shotgun (WGS) entry which is preliminary data.</text>
</comment>
<keyword evidence="2" id="KW-1185">Reference proteome</keyword>
<evidence type="ECO:0000313" key="2">
    <source>
        <dbReference type="Proteomes" id="UP000664795"/>
    </source>
</evidence>
<gene>
    <name evidence="1" type="ORF">J2I48_01405</name>
</gene>
<name>A0A939G0I7_9BACT</name>
<dbReference type="RefSeq" id="WP_207333587.1">
    <property type="nucleotide sequence ID" value="NZ_JAFMYU010000001.1"/>
</dbReference>
<proteinExistence type="predicted"/>
<organism evidence="1 2">
    <name type="scientific">Fibrella aquatilis</name>
    <dbReference type="NCBI Taxonomy" id="2817059"/>
    <lineage>
        <taxon>Bacteria</taxon>
        <taxon>Pseudomonadati</taxon>
        <taxon>Bacteroidota</taxon>
        <taxon>Cytophagia</taxon>
        <taxon>Cytophagales</taxon>
        <taxon>Spirosomataceae</taxon>
        <taxon>Fibrella</taxon>
    </lineage>
</organism>
<accession>A0A939G0I7</accession>